<evidence type="ECO:0000313" key="5">
    <source>
        <dbReference type="Proteomes" id="UP000231702"/>
    </source>
</evidence>
<dbReference type="AlphaFoldDB" id="A0A285IK65"/>
<protein>
    <submittedName>
        <fullName evidence="2">DUF2834 domain-containing protein</fullName>
    </submittedName>
</protein>
<dbReference type="Pfam" id="PF11196">
    <property type="entry name" value="DUF2834"/>
    <property type="match status" value="1"/>
</dbReference>
<feature type="transmembrane region" description="Helical" evidence="1">
    <location>
        <begin position="49"/>
        <end position="67"/>
    </location>
</feature>
<evidence type="ECO:0000313" key="2">
    <source>
        <dbReference type="EMBL" id="PJE28746.1"/>
    </source>
</evidence>
<proteinExistence type="predicted"/>
<keyword evidence="1" id="KW-0812">Transmembrane</keyword>
<dbReference type="InterPro" id="IPR021362">
    <property type="entry name" value="DUF2834"/>
</dbReference>
<reference evidence="3 4" key="1">
    <citation type="submission" date="2017-09" db="EMBL/GenBank/DDBJ databases">
        <authorList>
            <person name="Ehlers B."/>
            <person name="Leendertz F.H."/>
        </authorList>
    </citation>
    <scope>NUCLEOTIDE SEQUENCE [LARGE SCALE GENOMIC DNA]</scope>
    <source>
        <strain evidence="3 4">CGMCC 1.12662</strain>
    </source>
</reference>
<gene>
    <name evidence="2" type="ORF">CVM39_09755</name>
    <name evidence="3" type="ORF">SAMN06297129_1418</name>
</gene>
<feature type="transmembrane region" description="Helical" evidence="1">
    <location>
        <begin position="6"/>
        <end position="28"/>
    </location>
</feature>
<reference evidence="2 5" key="2">
    <citation type="journal article" date="2018" name="Int. J. Syst. Evol. Microbiol.">
        <title>Pseudooceanicola lipolyticus sp. nov., a marine alphaproteobacterium, reclassification of Oceanicola flagellatus as Pseudooceanicola flagellatus comb. nov. and emended description of the genus Pseudooceanicola.</title>
        <authorList>
            <person name="Huang M.-M."/>
            <person name="Guo L.-L."/>
            <person name="Wu Y.-H."/>
            <person name="Lai Q.-L."/>
            <person name="Shao Z.-Z."/>
            <person name="Wang C.-S."/>
            <person name="Wu M."/>
            <person name="Xu X.-W."/>
        </authorList>
    </citation>
    <scope>NUCLEOTIDE SEQUENCE [LARGE SCALE GENOMIC DNA]</scope>
    <source>
        <strain evidence="2 5">Ar-45</strain>
    </source>
</reference>
<dbReference type="EMBL" id="OBEA01000002">
    <property type="protein sequence ID" value="SNY48359.1"/>
    <property type="molecule type" value="Genomic_DNA"/>
</dbReference>
<dbReference type="OrthoDB" id="2619901at2"/>
<dbReference type="RefSeq" id="WP_097145162.1">
    <property type="nucleotide sequence ID" value="NZ_OBEA01000002.1"/>
</dbReference>
<name>A0A285IK65_9RHOB</name>
<keyword evidence="1" id="KW-0472">Membrane</keyword>
<feature type="transmembrane region" description="Helical" evidence="1">
    <location>
        <begin position="79"/>
        <end position="99"/>
    </location>
</feature>
<keyword evidence="5" id="KW-1185">Reference proteome</keyword>
<dbReference type="Proteomes" id="UP000231702">
    <property type="component" value="Unassembled WGS sequence"/>
</dbReference>
<evidence type="ECO:0000313" key="3">
    <source>
        <dbReference type="EMBL" id="SNY48359.1"/>
    </source>
</evidence>
<evidence type="ECO:0000313" key="4">
    <source>
        <dbReference type="Proteomes" id="UP000231655"/>
    </source>
</evidence>
<accession>A0A285IK65</accession>
<keyword evidence="1" id="KW-1133">Transmembrane helix</keyword>
<evidence type="ECO:0000256" key="1">
    <source>
        <dbReference type="SAM" id="Phobius"/>
    </source>
</evidence>
<dbReference type="EMBL" id="PGTD01000016">
    <property type="protein sequence ID" value="PJE28746.1"/>
    <property type="molecule type" value="Genomic_DNA"/>
</dbReference>
<organism evidence="3 4">
    <name type="scientific">Pseudooceanicola antarcticus</name>
    <dbReference type="NCBI Taxonomy" id="1247613"/>
    <lineage>
        <taxon>Bacteria</taxon>
        <taxon>Pseudomonadati</taxon>
        <taxon>Pseudomonadota</taxon>
        <taxon>Alphaproteobacteria</taxon>
        <taxon>Rhodobacterales</taxon>
        <taxon>Paracoccaceae</taxon>
        <taxon>Pseudooceanicola</taxon>
    </lineage>
</organism>
<dbReference type="Proteomes" id="UP000231655">
    <property type="component" value="Unassembled WGS sequence"/>
</dbReference>
<sequence>MTPLRILFLALAVWGSLHPLALIFLWFAENGISLTGLIAAWRSGWASAALFWDLVISAIALTAWILAECLPRRDRIGLLAIPATFCIGVSCGLPLYLFLRSRRV</sequence>